<dbReference type="Pfam" id="PF04932">
    <property type="entry name" value="Wzy_C"/>
    <property type="match status" value="1"/>
</dbReference>
<feature type="transmembrane region" description="Helical" evidence="5">
    <location>
        <begin position="155"/>
        <end position="173"/>
    </location>
</feature>
<dbReference type="PANTHER" id="PTHR37422:SF13">
    <property type="entry name" value="LIPOPOLYSACCHARIDE BIOSYNTHESIS PROTEIN PA4999-RELATED"/>
    <property type="match status" value="1"/>
</dbReference>
<dbReference type="GO" id="GO:0016874">
    <property type="term" value="F:ligase activity"/>
    <property type="evidence" value="ECO:0007669"/>
    <property type="project" value="UniProtKB-KW"/>
</dbReference>
<protein>
    <submittedName>
        <fullName evidence="7">Lipid A core - O-antigen ligase and related enzymes</fullName>
    </submittedName>
</protein>
<feature type="transmembrane region" description="Helical" evidence="5">
    <location>
        <begin position="59"/>
        <end position="82"/>
    </location>
</feature>
<comment type="subcellular location">
    <subcellularLocation>
        <location evidence="1">Membrane</location>
        <topology evidence="1">Multi-pass membrane protein</topology>
    </subcellularLocation>
</comment>
<feature type="transmembrane region" description="Helical" evidence="5">
    <location>
        <begin position="29"/>
        <end position="47"/>
    </location>
</feature>
<dbReference type="EMBL" id="UGPP01000001">
    <property type="protein sequence ID" value="STY72056.1"/>
    <property type="molecule type" value="Genomic_DNA"/>
</dbReference>
<evidence type="ECO:0000256" key="4">
    <source>
        <dbReference type="ARBA" id="ARBA00023136"/>
    </source>
</evidence>
<feature type="transmembrane region" description="Helical" evidence="5">
    <location>
        <begin position="352"/>
        <end position="373"/>
    </location>
</feature>
<evidence type="ECO:0000256" key="1">
    <source>
        <dbReference type="ARBA" id="ARBA00004141"/>
    </source>
</evidence>
<keyword evidence="2 5" id="KW-0812">Transmembrane</keyword>
<feature type="transmembrane region" description="Helical" evidence="5">
    <location>
        <begin position="379"/>
        <end position="399"/>
    </location>
</feature>
<evidence type="ECO:0000313" key="8">
    <source>
        <dbReference type="Proteomes" id="UP000255234"/>
    </source>
</evidence>
<feature type="transmembrane region" description="Helical" evidence="5">
    <location>
        <begin position="204"/>
        <end position="221"/>
    </location>
</feature>
<feature type="transmembrane region" description="Helical" evidence="5">
    <location>
        <begin position="228"/>
        <end position="247"/>
    </location>
</feature>
<accession>A0A378NW01</accession>
<feature type="transmembrane region" description="Helical" evidence="5">
    <location>
        <begin position="316"/>
        <end position="340"/>
    </location>
</feature>
<keyword evidence="4 5" id="KW-0472">Membrane</keyword>
<dbReference type="Proteomes" id="UP000255234">
    <property type="component" value="Unassembled WGS sequence"/>
</dbReference>
<reference evidence="7 8" key="1">
    <citation type="submission" date="2018-06" db="EMBL/GenBank/DDBJ databases">
        <authorList>
            <consortium name="Pathogen Informatics"/>
            <person name="Doyle S."/>
        </authorList>
    </citation>
    <scope>NUCLEOTIDE SEQUENCE [LARGE SCALE GENOMIC DNA]</scope>
    <source>
        <strain evidence="7 8">NCTC10571</strain>
    </source>
</reference>
<dbReference type="PANTHER" id="PTHR37422">
    <property type="entry name" value="TEICHURONIC ACID BIOSYNTHESIS PROTEIN TUAE"/>
    <property type="match status" value="1"/>
</dbReference>
<dbReference type="InterPro" id="IPR007016">
    <property type="entry name" value="O-antigen_ligase-rel_domated"/>
</dbReference>
<evidence type="ECO:0000256" key="3">
    <source>
        <dbReference type="ARBA" id="ARBA00022989"/>
    </source>
</evidence>
<evidence type="ECO:0000313" key="7">
    <source>
        <dbReference type="EMBL" id="STY72056.1"/>
    </source>
</evidence>
<organism evidence="7 8">
    <name type="scientific">Megamonas hypermegale</name>
    <dbReference type="NCBI Taxonomy" id="158847"/>
    <lineage>
        <taxon>Bacteria</taxon>
        <taxon>Bacillati</taxon>
        <taxon>Bacillota</taxon>
        <taxon>Negativicutes</taxon>
        <taxon>Selenomonadales</taxon>
        <taxon>Selenomonadaceae</taxon>
        <taxon>Megamonas</taxon>
    </lineage>
</organism>
<sequence>MSKNFLVSSLDNLIFFCLVLYSLTFLFDLKINFFIIAFSLGLIKLFFVKPIIQIHSKHLHFIILFIFCIFVSIILNPNIIFYPSFSEFISRFIKPLSSLLLILLFSFTYKKTLIILSGFSFTLLLNSIFIILQFFQGDFINTGTRLTGFSSQHYMFLSGVNLLLLPIIFTLSIHNSTIPKKLKYFFLITIIINIPAIIFENTRIVWIAFSIVFPLIIILSLKNKIKAFLLIIILFFYSFCCFQLSPYSTARLQTISSTEYHTQNNYERILMWKSATNMFLDHPILGVGLGNYYQEYTSNYQSPLSRENQHQPHNNFLFTLAESGILGFFPLLILFIYMYYKALYDIKNIFQILMLSTLLSYNINFLTDSVFLVLGPLKYLSYIFYLYLGIYLVFNKYIIVKFIFK</sequence>
<dbReference type="AlphaFoldDB" id="A0A378NW01"/>
<dbReference type="RefSeq" id="WP_115152141.1">
    <property type="nucleotide sequence ID" value="NZ_UGPP01000001.1"/>
</dbReference>
<dbReference type="InterPro" id="IPR051533">
    <property type="entry name" value="WaaL-like"/>
</dbReference>
<feature type="transmembrane region" description="Helical" evidence="5">
    <location>
        <begin position="88"/>
        <end position="107"/>
    </location>
</feature>
<gene>
    <name evidence="7" type="ORF">NCTC10571_02246</name>
</gene>
<feature type="transmembrane region" description="Helical" evidence="5">
    <location>
        <begin position="114"/>
        <end position="135"/>
    </location>
</feature>
<evidence type="ECO:0000256" key="5">
    <source>
        <dbReference type="SAM" id="Phobius"/>
    </source>
</evidence>
<dbReference type="GO" id="GO:0016020">
    <property type="term" value="C:membrane"/>
    <property type="evidence" value="ECO:0007669"/>
    <property type="project" value="UniProtKB-SubCell"/>
</dbReference>
<feature type="domain" description="O-antigen ligase-related" evidence="6">
    <location>
        <begin position="190"/>
        <end position="330"/>
    </location>
</feature>
<keyword evidence="3 5" id="KW-1133">Transmembrane helix</keyword>
<name>A0A378NW01_9FIRM</name>
<keyword evidence="7" id="KW-0436">Ligase</keyword>
<feature type="transmembrane region" description="Helical" evidence="5">
    <location>
        <begin position="182"/>
        <end position="198"/>
    </location>
</feature>
<evidence type="ECO:0000259" key="6">
    <source>
        <dbReference type="Pfam" id="PF04932"/>
    </source>
</evidence>
<proteinExistence type="predicted"/>
<evidence type="ECO:0000256" key="2">
    <source>
        <dbReference type="ARBA" id="ARBA00022692"/>
    </source>
</evidence>
<feature type="transmembrane region" description="Helical" evidence="5">
    <location>
        <begin position="5"/>
        <end position="23"/>
    </location>
</feature>